<reference evidence="2" key="1">
    <citation type="submission" date="2024-06" db="EMBL/GenBank/DDBJ databases">
        <authorList>
            <person name="Li S."/>
        </authorList>
    </citation>
    <scope>NUCLEOTIDE SEQUENCE</scope>
    <source>
        <strain evidence="2">SR10</strain>
    </source>
</reference>
<accession>A0AAU8MW27</accession>
<gene>
    <name evidence="2" type="ORF">ABU614_00845</name>
</gene>
<feature type="signal peptide" evidence="1">
    <location>
        <begin position="1"/>
        <end position="23"/>
    </location>
</feature>
<organism evidence="2">
    <name type="scientific">Lysobacter firmicutimachus</name>
    <dbReference type="NCBI Taxonomy" id="1792846"/>
    <lineage>
        <taxon>Bacteria</taxon>
        <taxon>Pseudomonadati</taxon>
        <taxon>Pseudomonadota</taxon>
        <taxon>Gammaproteobacteria</taxon>
        <taxon>Lysobacterales</taxon>
        <taxon>Lysobacteraceae</taxon>
        <taxon>Lysobacter</taxon>
    </lineage>
</organism>
<evidence type="ECO:0000256" key="1">
    <source>
        <dbReference type="SAM" id="SignalP"/>
    </source>
</evidence>
<dbReference type="AlphaFoldDB" id="A0AAU8MW27"/>
<name>A0AAU8MW27_9GAMM</name>
<dbReference type="EMBL" id="CP159925">
    <property type="protein sequence ID" value="XCO75377.1"/>
    <property type="molecule type" value="Genomic_DNA"/>
</dbReference>
<protein>
    <submittedName>
        <fullName evidence="2">Uncharacterized protein</fullName>
    </submittedName>
</protein>
<keyword evidence="1" id="KW-0732">Signal</keyword>
<feature type="chain" id="PRO_5043594141" evidence="1">
    <location>
        <begin position="24"/>
        <end position="175"/>
    </location>
</feature>
<proteinExistence type="predicted"/>
<dbReference type="RefSeq" id="WP_363798342.1">
    <property type="nucleotide sequence ID" value="NZ_CP159925.1"/>
</dbReference>
<sequence>MRKKKATLLLAATLSLAVQQALASGVCQMPKVFESETPAAAVDDFKFAFEPLTSKTAPIPNEEIALEALSSESPRLSGAIGKVGAIGGAAIGVGLGVWSIKDGLDSGNTEEVVTGGITVGTSVGIPIAVEIVAELAGALAGDIFGGVAGAVITEGFEIYNGVKAEQLIDAVKRPR</sequence>
<evidence type="ECO:0000313" key="2">
    <source>
        <dbReference type="EMBL" id="XCO75377.1"/>
    </source>
</evidence>